<dbReference type="VEuPathDB" id="VectorBase:AFUN2_005233"/>
<proteinExistence type="predicted"/>
<dbReference type="EnsemblMetazoa" id="AFUN004242-RA">
    <property type="protein sequence ID" value="AFUN004242-PA"/>
    <property type="gene ID" value="AFUN004242"/>
</dbReference>
<reference evidence="1" key="1">
    <citation type="submission" date="2020-05" db="UniProtKB">
        <authorList>
            <consortium name="EnsemblMetazoa"/>
        </authorList>
    </citation>
    <scope>IDENTIFICATION</scope>
    <source>
        <strain evidence="1">FUMOZ</strain>
    </source>
</reference>
<evidence type="ECO:0000313" key="1">
    <source>
        <dbReference type="EnsemblMetazoa" id="AFUN004242-PA"/>
    </source>
</evidence>
<accession>A0A182RDH0</accession>
<dbReference type="AlphaFoldDB" id="A0A182RDH0"/>
<sequence length="220" mass="25383">MDMASIIGSICLGSFTAKRGVPSYKKCTSMTHEPTRTEHYVEEEVHHDDCYVTTTAKPTCEHYVEEEVHHEYCEVPLCKKCSTRTTTCKPSCVVHYDEEEVHHDDCYVTTTAKPSCEHTYEEEQCPHGYFWNGYFCAEECNYTTRYLPHHVAGHDLLGYENNYLSHHYGCPSLVSHHVRPHYLPHVPCKTCHGCQSCKTKKSSELYPCPYRQHGPCECNH</sequence>
<protein>
    <submittedName>
        <fullName evidence="1">Uncharacterized protein</fullName>
    </submittedName>
</protein>
<name>A0A182RDH0_ANOFN</name>
<dbReference type="VEuPathDB" id="VectorBase:AFUN004242"/>
<organism evidence="1">
    <name type="scientific">Anopheles funestus</name>
    <name type="common">African malaria mosquito</name>
    <dbReference type="NCBI Taxonomy" id="62324"/>
    <lineage>
        <taxon>Eukaryota</taxon>
        <taxon>Metazoa</taxon>
        <taxon>Ecdysozoa</taxon>
        <taxon>Arthropoda</taxon>
        <taxon>Hexapoda</taxon>
        <taxon>Insecta</taxon>
        <taxon>Pterygota</taxon>
        <taxon>Neoptera</taxon>
        <taxon>Endopterygota</taxon>
        <taxon>Diptera</taxon>
        <taxon>Nematocera</taxon>
        <taxon>Culicoidea</taxon>
        <taxon>Culicidae</taxon>
        <taxon>Anophelinae</taxon>
        <taxon>Anopheles</taxon>
    </lineage>
</organism>